<dbReference type="HOGENOM" id="CLU_084118_1_0_2"/>
<dbReference type="InterPro" id="IPR036390">
    <property type="entry name" value="WH_DNA-bd_sf"/>
</dbReference>
<dbReference type="PANTHER" id="PTHR36216">
    <property type="entry name" value="TRANSCRIPTIONAL REGULATOR, TRMB"/>
    <property type="match status" value="1"/>
</dbReference>
<name>E1RIY9_METP4</name>
<dbReference type="STRING" id="679926.Mpet_0803"/>
<keyword evidence="4" id="KW-1185">Reference proteome</keyword>
<dbReference type="eggNOG" id="arCOG02611">
    <property type="taxonomic scope" value="Archaea"/>
</dbReference>
<gene>
    <name evidence="3" type="ordered locus">Mpet_0803</name>
</gene>
<feature type="transmembrane region" description="Helical" evidence="1">
    <location>
        <begin position="54"/>
        <end position="75"/>
    </location>
</feature>
<organism evidence="3 4">
    <name type="scientific">Methanolacinia petrolearia (strain DSM 11571 / OCM 486 / SEBR 4847)</name>
    <name type="common">Methanoplanus petrolearius</name>
    <dbReference type="NCBI Taxonomy" id="679926"/>
    <lineage>
        <taxon>Archaea</taxon>
        <taxon>Methanobacteriati</taxon>
        <taxon>Methanobacteriota</taxon>
        <taxon>Stenosarchaea group</taxon>
        <taxon>Methanomicrobia</taxon>
        <taxon>Methanomicrobiales</taxon>
        <taxon>Methanomicrobiaceae</taxon>
        <taxon>Methanolacinia</taxon>
    </lineage>
</organism>
<evidence type="ECO:0000259" key="2">
    <source>
        <dbReference type="SMART" id="SM00418"/>
    </source>
</evidence>
<dbReference type="Gene3D" id="1.10.10.10">
    <property type="entry name" value="Winged helix-like DNA-binding domain superfamily/Winged helix DNA-binding domain"/>
    <property type="match status" value="2"/>
</dbReference>
<dbReference type="Pfam" id="PF13412">
    <property type="entry name" value="HTH_24"/>
    <property type="match status" value="2"/>
</dbReference>
<dbReference type="CDD" id="cd00090">
    <property type="entry name" value="HTH_ARSR"/>
    <property type="match status" value="2"/>
</dbReference>
<dbReference type="EMBL" id="CP002117">
    <property type="protein sequence ID" value="ADN35577.1"/>
    <property type="molecule type" value="Genomic_DNA"/>
</dbReference>
<dbReference type="SUPFAM" id="SSF46785">
    <property type="entry name" value="Winged helix' DNA-binding domain"/>
    <property type="match status" value="2"/>
</dbReference>
<feature type="domain" description="HTH arsR-type" evidence="2">
    <location>
        <begin position="157"/>
        <end position="235"/>
    </location>
</feature>
<dbReference type="PANTHER" id="PTHR36216:SF1">
    <property type="entry name" value="HTH ARSR-TYPE DOMAIN-CONTAINING PROTEIN"/>
    <property type="match status" value="1"/>
</dbReference>
<feature type="domain" description="HTH arsR-type" evidence="2">
    <location>
        <begin position="81"/>
        <end position="156"/>
    </location>
</feature>
<reference evidence="3 4" key="1">
    <citation type="journal article" date="2010" name="Stand. Genomic Sci.">
        <title>Complete genome sequence of Methanoplanus petrolearius type strain (SEBR 4847).</title>
        <authorList>
            <person name="Brambilla E."/>
            <person name="Djao O.D."/>
            <person name="Daligault H."/>
            <person name="Lapidus A."/>
            <person name="Lucas S."/>
            <person name="Hammon N."/>
            <person name="Nolan M."/>
            <person name="Tice H."/>
            <person name="Cheng J.F."/>
            <person name="Han C."/>
            <person name="Tapia R."/>
            <person name="Goodwin L."/>
            <person name="Pitluck S."/>
            <person name="Liolios K."/>
            <person name="Ivanova N."/>
            <person name="Mavromatis K."/>
            <person name="Mikhailova N."/>
            <person name="Pati A."/>
            <person name="Chen A."/>
            <person name="Palaniappan K."/>
            <person name="Land M."/>
            <person name="Hauser L."/>
            <person name="Chang Y.J."/>
            <person name="Jeffries C.D."/>
            <person name="Rohde M."/>
            <person name="Spring S."/>
            <person name="Sikorski J."/>
            <person name="Goker M."/>
            <person name="Woyke T."/>
            <person name="Bristow J."/>
            <person name="Eisen J.A."/>
            <person name="Markowitz V."/>
            <person name="Hugenholtz P."/>
            <person name="Kyrpides N.C."/>
            <person name="Klenk H.P."/>
        </authorList>
    </citation>
    <scope>NUCLEOTIDE SEQUENCE [LARGE SCALE GENOMIC DNA]</scope>
    <source>
        <strain evidence="4">DSM 11571 / OCM 486 / SEBR 4847</strain>
    </source>
</reference>
<proteinExistence type="predicted"/>
<dbReference type="InterPro" id="IPR036388">
    <property type="entry name" value="WH-like_DNA-bd_sf"/>
</dbReference>
<dbReference type="KEGG" id="mpi:Mpet_0803"/>
<keyword evidence="1" id="KW-1133">Transmembrane helix</keyword>
<evidence type="ECO:0000313" key="4">
    <source>
        <dbReference type="Proteomes" id="UP000006565"/>
    </source>
</evidence>
<dbReference type="InterPro" id="IPR001845">
    <property type="entry name" value="HTH_ArsR_DNA-bd_dom"/>
</dbReference>
<dbReference type="Proteomes" id="UP000006565">
    <property type="component" value="Chromosome"/>
</dbReference>
<dbReference type="AlphaFoldDB" id="E1RIY9"/>
<dbReference type="InterPro" id="IPR011991">
    <property type="entry name" value="ArsR-like_HTH"/>
</dbReference>
<evidence type="ECO:0000313" key="3">
    <source>
        <dbReference type="EMBL" id="ADN35577.1"/>
    </source>
</evidence>
<protein>
    <submittedName>
        <fullName evidence="3">Regulatory protein ArsR</fullName>
    </submittedName>
</protein>
<keyword evidence="1" id="KW-0472">Membrane</keyword>
<dbReference type="SMART" id="SM00418">
    <property type="entry name" value="HTH_ARSR"/>
    <property type="match status" value="2"/>
</dbReference>
<keyword evidence="1" id="KW-0812">Transmembrane</keyword>
<dbReference type="GO" id="GO:0003700">
    <property type="term" value="F:DNA-binding transcription factor activity"/>
    <property type="evidence" value="ECO:0007669"/>
    <property type="project" value="InterPro"/>
</dbReference>
<evidence type="ECO:0000256" key="1">
    <source>
        <dbReference type="SAM" id="Phobius"/>
    </source>
</evidence>
<dbReference type="PRINTS" id="PR00778">
    <property type="entry name" value="HTHARSR"/>
</dbReference>
<sequence>MNLCLKIPFLIFFFITLCVHIGSCEYTVTPGGDVGQNSYASGFKEYVSFWDLPLSIKISFFIALIGGFLAAIKFFPPLAGRIGSILENKKRKEILEYICENPGKCFEEIALAMNIKRNSLRYHIKRLSQGDYIVIENTDNSRRVFPNHGTFSGLERKIISMSHNPTQLKILALITKYPGIRNVDLKDELGISKSAVSWHVGKIRSAGLLSCRKSGTAKHYYVRSGLEKVIVKNLPEDLRENYGFSV</sequence>
<accession>E1RIY9</accession>